<dbReference type="SUPFAM" id="SSF48239">
    <property type="entry name" value="Terpenoid cyclases/Protein prenyltransferases"/>
    <property type="match status" value="1"/>
</dbReference>
<dbReference type="InterPro" id="IPR001119">
    <property type="entry name" value="SLH_dom"/>
</dbReference>
<dbReference type="PANTHER" id="PTHR10559:SF18">
    <property type="entry name" value="TRANSCOBALAMIN II"/>
    <property type="match status" value="1"/>
</dbReference>
<feature type="chain" id="PRO_5045125505" evidence="2">
    <location>
        <begin position="25"/>
        <end position="1305"/>
    </location>
</feature>
<evidence type="ECO:0000313" key="5">
    <source>
        <dbReference type="Proteomes" id="UP000619101"/>
    </source>
</evidence>
<feature type="compositionally biased region" description="Low complexity" evidence="1">
    <location>
        <begin position="952"/>
        <end position="961"/>
    </location>
</feature>
<dbReference type="Gene3D" id="1.50.10.20">
    <property type="match status" value="1"/>
</dbReference>
<dbReference type="Pfam" id="PF00395">
    <property type="entry name" value="SLH"/>
    <property type="match status" value="3"/>
</dbReference>
<dbReference type="Gene3D" id="2.170.130.30">
    <property type="match status" value="3"/>
</dbReference>
<protein>
    <submittedName>
        <fullName evidence="4">DUF4430 domain-containing protein</fullName>
    </submittedName>
</protein>
<feature type="domain" description="SLH" evidence="3">
    <location>
        <begin position="1124"/>
        <end position="1180"/>
    </location>
</feature>
<evidence type="ECO:0000313" key="4">
    <source>
        <dbReference type="EMBL" id="MBD8036646.1"/>
    </source>
</evidence>
<dbReference type="RefSeq" id="WP_191699633.1">
    <property type="nucleotide sequence ID" value="NZ_JACSPZ010000003.1"/>
</dbReference>
<feature type="compositionally biased region" description="Basic and acidic residues" evidence="1">
    <location>
        <begin position="778"/>
        <end position="802"/>
    </location>
</feature>
<feature type="compositionally biased region" description="Gly residues" evidence="1">
    <location>
        <begin position="930"/>
        <end position="951"/>
    </location>
</feature>
<feature type="domain" description="SLH" evidence="3">
    <location>
        <begin position="1246"/>
        <end position="1305"/>
    </location>
</feature>
<feature type="domain" description="SLH" evidence="3">
    <location>
        <begin position="1181"/>
        <end position="1244"/>
    </location>
</feature>
<feature type="region of interest" description="Disordered" evidence="1">
    <location>
        <begin position="929"/>
        <end position="967"/>
    </location>
</feature>
<dbReference type="EMBL" id="JACSPZ010000003">
    <property type="protein sequence ID" value="MBD8036646.1"/>
    <property type="molecule type" value="Genomic_DNA"/>
</dbReference>
<evidence type="ECO:0000256" key="1">
    <source>
        <dbReference type="SAM" id="MobiDB-lite"/>
    </source>
</evidence>
<feature type="region of interest" description="Disordered" evidence="1">
    <location>
        <begin position="771"/>
        <end position="815"/>
    </location>
</feature>
<dbReference type="PANTHER" id="PTHR10559">
    <property type="entry name" value="TRANSCOBALAMIN-1/GASTRIC INTRINSIC FACTOR"/>
    <property type="match status" value="1"/>
</dbReference>
<evidence type="ECO:0000259" key="3">
    <source>
        <dbReference type="PROSITE" id="PS51272"/>
    </source>
</evidence>
<keyword evidence="2" id="KW-0732">Signal</keyword>
<keyword evidence="5" id="KW-1185">Reference proteome</keyword>
<dbReference type="InterPro" id="IPR008930">
    <property type="entry name" value="Terpenoid_cyclase/PrenylTrfase"/>
</dbReference>
<proteinExistence type="predicted"/>
<dbReference type="Pfam" id="PF14478">
    <property type="entry name" value="DUF4430"/>
    <property type="match status" value="3"/>
</dbReference>
<dbReference type="PROSITE" id="PS51272">
    <property type="entry name" value="SLH"/>
    <property type="match status" value="3"/>
</dbReference>
<accession>A0ABR8XXI0</accession>
<gene>
    <name evidence="4" type="ORF">H9635_07825</name>
</gene>
<organism evidence="4 5">
    <name type="scientific">Solibacillus faecavium</name>
    <dbReference type="NCBI Taxonomy" id="2762221"/>
    <lineage>
        <taxon>Bacteria</taxon>
        <taxon>Bacillati</taxon>
        <taxon>Bacillota</taxon>
        <taxon>Bacilli</taxon>
        <taxon>Bacillales</taxon>
        <taxon>Caryophanaceae</taxon>
        <taxon>Solibacillus</taxon>
    </lineage>
</organism>
<feature type="signal peptide" evidence="2">
    <location>
        <begin position="1"/>
        <end position="24"/>
    </location>
</feature>
<reference evidence="4 5" key="1">
    <citation type="submission" date="2020-08" db="EMBL/GenBank/DDBJ databases">
        <title>A Genomic Blueprint of the Chicken Gut Microbiome.</title>
        <authorList>
            <person name="Gilroy R."/>
            <person name="Ravi A."/>
            <person name="Getino M."/>
            <person name="Pursley I."/>
            <person name="Horton D.L."/>
            <person name="Alikhan N.-F."/>
            <person name="Baker D."/>
            <person name="Gharbi K."/>
            <person name="Hall N."/>
            <person name="Watson M."/>
            <person name="Adriaenssens E.M."/>
            <person name="Foster-Nyarko E."/>
            <person name="Jarju S."/>
            <person name="Secka A."/>
            <person name="Antonio M."/>
            <person name="Oren A."/>
            <person name="Chaudhuri R."/>
            <person name="La Ragione R.M."/>
            <person name="Hildebrand F."/>
            <person name="Pallen M.J."/>
        </authorList>
    </citation>
    <scope>NUCLEOTIDE SEQUENCE [LARGE SCALE GENOMIC DNA]</scope>
    <source>
        <strain evidence="4 5">A46</strain>
    </source>
</reference>
<sequence>MDFWKKWLHIALTLVLMVSLIAPATVDAEQVENLEQQVEQISVQLEVKGLKENNIANSNISVTKGASALEALQQTLTAANIPFEVVTSDYGPYVKSINSLESGSLGHWDGWGYSINGESPDLGLGSYELQADDIVSVYYSLSPMLEAQASEQEGENLVEVSVKGDLFTEQAATLENWITPDGLTITNITKQDDQQLTLAIEAAPGTYELQLLAPALLSAQEQKVSVKVVDSIQPVNDLKVNFRVEGIAGTVLNVKDFEIKGNGKINAAQVTQQILDAHKITYDYSASTGYFKNIGVDGEKGLGVGSGWMYKVNGEYPDVYGKDVEIKNGDTIVWDYINASSVIGNYEFPEYNLIMYSGAESVDKITLNPIIDMPSTVVAGTDVKIKVTGKYNTVSYLYEHISGPHTTELADVTVEYNGKKYVTNAQGEVTIPAVEVVEGNYELRFTKDLPGTILTDNGNKELASFPRIIRTYESLVVTPDEQPAENRKKAEDALKLGATYLQANKETVTARVNESHSAFWMLTAMKAANVNAGTYEWTTAPTTAGTFFTTPLEASQNDTNKIAGTIIAAKALGLDPLNIKGRNQVADLLAMQKENGLFSTIWGEAFALIALELANAEYDQQKQIEAILALQNKTTGYFGDNDATGWTLFALSPFKDDPAVKAAIDKAVATVHANYQAKGFTDNSNSMAAIISGLAAVEEDLFSTKWSYKKGDDYVNIVGHLVDNYILKDGGVLYKVSQTNSNLMALEQVYIALADALNGKSTFYTVAENVVTPAPTPEKPDSEKPDSEKPDSGKPDQGKPDQGKPGTDGGATAPPVITNSKVMMSITVSASEVVLPSEQFEILADETAFDLLKRVTQAKNIALNARQTSMGMYVAGIAGVNEFDRGKLSGWMFSVNGAFPEVSADVYQLKAGDVVSWVYTSDLGEDVGASPGGGSAGAGGDSAGAGGGSTGEGSTVTPPTTEESEQTDEIFTTQLTGADLAGEKEVIVTTPKGLVLTIPVENVTLAEGEKLSVKVEEQDGKIIFAIQILNEKGETKPFPLSSGYVKLTFLVNAANKVAVANGNVKSTLIAAVNSKFNATSNAAENGELVILQEENSALIAVPHLIVDGKATVFTKAGGTFVTSTEQVTFNDIANFSNKDEITYLANRYVIKGSNGNFMPQSKITRGQFAMMIARALGLQPLGENPFTDTVGKEYEQAITALYEAGITTGRTNTTFDPKDYVTRQQAAAFMARVLAYVEKKPSVNGEVTYKDNAQIGAMYKQDVALLAQLNIMTGKQDGSFDPRGSLTRAQMAKILKRTLNEAGLM</sequence>
<evidence type="ECO:0000256" key="2">
    <source>
        <dbReference type="SAM" id="SignalP"/>
    </source>
</evidence>
<comment type="caution">
    <text evidence="4">The sequence shown here is derived from an EMBL/GenBank/DDBJ whole genome shotgun (WGS) entry which is preliminary data.</text>
</comment>
<dbReference type="Proteomes" id="UP000619101">
    <property type="component" value="Unassembled WGS sequence"/>
</dbReference>
<dbReference type="InterPro" id="IPR051588">
    <property type="entry name" value="Cobalamin_Transport"/>
</dbReference>
<dbReference type="InterPro" id="IPR027954">
    <property type="entry name" value="Transcobalamin-like_C"/>
</dbReference>
<name>A0ABR8XXI0_9BACL</name>